<dbReference type="EMBL" id="CP035945">
    <property type="protein sequence ID" value="QBE97882.1"/>
    <property type="molecule type" value="Genomic_DNA"/>
</dbReference>
<name>A0A4P6M0Q8_9FIRM</name>
<dbReference type="SUPFAM" id="SSF46955">
    <property type="entry name" value="Putative DNA-binding domain"/>
    <property type="match status" value="1"/>
</dbReference>
<evidence type="ECO:0000313" key="6">
    <source>
        <dbReference type="Proteomes" id="UP000515789"/>
    </source>
</evidence>
<dbReference type="GO" id="GO:0003677">
    <property type="term" value="F:DNA binding"/>
    <property type="evidence" value="ECO:0007669"/>
    <property type="project" value="UniProtKB-KW"/>
</dbReference>
<dbReference type="Pfam" id="PF07739">
    <property type="entry name" value="TipAS"/>
    <property type="match status" value="1"/>
</dbReference>
<dbReference type="EMBL" id="CP039126">
    <property type="protein sequence ID" value="QMW78959.1"/>
    <property type="molecule type" value="Genomic_DNA"/>
</dbReference>
<dbReference type="Proteomes" id="UP000515789">
    <property type="component" value="Chromosome"/>
</dbReference>
<dbReference type="InterPro" id="IPR012925">
    <property type="entry name" value="TipAS_dom"/>
</dbReference>
<dbReference type="GO" id="GO:0003700">
    <property type="term" value="F:DNA-binding transcription factor activity"/>
    <property type="evidence" value="ECO:0007669"/>
    <property type="project" value="InterPro"/>
</dbReference>
<evidence type="ECO:0000313" key="5">
    <source>
        <dbReference type="Proteomes" id="UP000289794"/>
    </source>
</evidence>
<feature type="domain" description="HTH merR-type" evidence="2">
    <location>
        <begin position="1"/>
        <end position="70"/>
    </location>
</feature>
<reference evidence="4 6" key="2">
    <citation type="submission" date="2019-04" db="EMBL/GenBank/DDBJ databases">
        <authorList>
            <person name="Schori C."/>
            <person name="Ahrens C."/>
        </authorList>
    </citation>
    <scope>NUCLEOTIDE SEQUENCE [LARGE SCALE GENOMIC DNA]</scope>
    <source>
        <strain evidence="4 6">DSM 2950</strain>
    </source>
</reference>
<dbReference type="KEGG" id="bpro:PMF13cell1_03445"/>
<dbReference type="Proteomes" id="UP000289794">
    <property type="component" value="Chromosome"/>
</dbReference>
<dbReference type="PROSITE" id="PS50937">
    <property type="entry name" value="HTH_MERR_2"/>
    <property type="match status" value="1"/>
</dbReference>
<dbReference type="GeneID" id="75051531"/>
<proteinExistence type="predicted"/>
<gene>
    <name evidence="3" type="primary">mta_3</name>
    <name evidence="4" type="ORF">E5259_15935</name>
    <name evidence="3" type="ORF">PMF13cell1_03445</name>
</gene>
<dbReference type="CDD" id="cd01106">
    <property type="entry name" value="HTH_TipAL-Mta"/>
    <property type="match status" value="1"/>
</dbReference>
<dbReference type="SMART" id="SM00422">
    <property type="entry name" value="HTH_MERR"/>
    <property type="match status" value="1"/>
</dbReference>
<dbReference type="RefSeq" id="WP_018594414.1">
    <property type="nucleotide sequence ID" value="NZ_AP031416.1"/>
</dbReference>
<evidence type="ECO:0000313" key="4">
    <source>
        <dbReference type="EMBL" id="QMW78959.1"/>
    </source>
</evidence>
<dbReference type="InterPro" id="IPR000551">
    <property type="entry name" value="MerR-type_HTH_dom"/>
</dbReference>
<evidence type="ECO:0000259" key="2">
    <source>
        <dbReference type="PROSITE" id="PS50937"/>
    </source>
</evidence>
<reference evidence="3 5" key="1">
    <citation type="submission" date="2019-01" db="EMBL/GenBank/DDBJ databases">
        <title>PMF-metabolizing Aryl O-demethylase.</title>
        <authorList>
            <person name="Kim M."/>
        </authorList>
    </citation>
    <scope>NUCLEOTIDE SEQUENCE [LARGE SCALE GENOMIC DNA]</scope>
    <source>
        <strain evidence="3 5">PMF1</strain>
    </source>
</reference>
<dbReference type="Gene3D" id="1.10.1660.10">
    <property type="match status" value="1"/>
</dbReference>
<dbReference type="PANTHER" id="PTHR30204:SF90">
    <property type="entry name" value="HTH-TYPE TRANSCRIPTIONAL ACTIVATOR MTA"/>
    <property type="match status" value="1"/>
</dbReference>
<dbReference type="AlphaFoldDB" id="A0A4P6M0Q8"/>
<evidence type="ECO:0000256" key="1">
    <source>
        <dbReference type="ARBA" id="ARBA00023125"/>
    </source>
</evidence>
<dbReference type="InterPro" id="IPR047057">
    <property type="entry name" value="MerR_fam"/>
</dbReference>
<protein>
    <submittedName>
        <fullName evidence="3">HTH-type transcriptional activator mta</fullName>
    </submittedName>
    <submittedName>
        <fullName evidence="4">MerR family transcriptional regulator</fullName>
    </submittedName>
</protein>
<evidence type="ECO:0000313" key="3">
    <source>
        <dbReference type="EMBL" id="QBE97882.1"/>
    </source>
</evidence>
<accession>A0A4P6M0Q8</accession>
<keyword evidence="1" id="KW-0238">DNA-binding</keyword>
<dbReference type="Pfam" id="PF13411">
    <property type="entry name" value="MerR_1"/>
    <property type="match status" value="1"/>
</dbReference>
<dbReference type="PANTHER" id="PTHR30204">
    <property type="entry name" value="REDOX-CYCLING DRUG-SENSING TRANSCRIPTIONAL ACTIVATOR SOXR"/>
    <property type="match status" value="1"/>
</dbReference>
<organism evidence="3 5">
    <name type="scientific">Blautia producta</name>
    <dbReference type="NCBI Taxonomy" id="33035"/>
    <lineage>
        <taxon>Bacteria</taxon>
        <taxon>Bacillati</taxon>
        <taxon>Bacillota</taxon>
        <taxon>Clostridia</taxon>
        <taxon>Lachnospirales</taxon>
        <taxon>Lachnospiraceae</taxon>
        <taxon>Blautia</taxon>
    </lineage>
</organism>
<dbReference type="InterPro" id="IPR009061">
    <property type="entry name" value="DNA-bd_dom_put_sf"/>
</dbReference>
<sequence length="290" mass="33892">MKTVKQVSELSGISVRTLQYYHEIGLLEPTKLTDSGYRLYDDGALETLQQILFFKELDFSLKEIKGIIEDPAYDKTAAYRQQKQLLEAKRKRLDKMICLLEKLEQGERCMSFAEFDTKEYFDMLSDFRREHEDAVIKSFGSMEAFDEWVDKWKGKESILVDAAMEHYGSMEEFVAAMKNNMERMPDLMERGRKLRESGGMERNKEMTEALVSDLTRDPGAEEVQEIIKECVEMTEKLYEGMEMGKDFWERTADSYLHENVLVKAMDKMYGKGAAEFVGRAYQYFIQNRKA</sequence>